<sequence>MSGITNKEFVELAQHGQNYLTWASDAQIVLGAKKHYKTIGMGTAQDTTPTTDENDQVLHFLRHHLYATLKNEYIALKSSLAL</sequence>
<evidence type="ECO:0008006" key="3">
    <source>
        <dbReference type="Google" id="ProtNLM"/>
    </source>
</evidence>
<dbReference type="OrthoDB" id="659512at2759"/>
<dbReference type="Proteomes" id="UP000479710">
    <property type="component" value="Unassembled WGS sequence"/>
</dbReference>
<dbReference type="EMBL" id="SPHZ02000006">
    <property type="protein sequence ID" value="KAF0913551.1"/>
    <property type="molecule type" value="Genomic_DNA"/>
</dbReference>
<organism evidence="1 2">
    <name type="scientific">Oryza meyeriana var. granulata</name>
    <dbReference type="NCBI Taxonomy" id="110450"/>
    <lineage>
        <taxon>Eukaryota</taxon>
        <taxon>Viridiplantae</taxon>
        <taxon>Streptophyta</taxon>
        <taxon>Embryophyta</taxon>
        <taxon>Tracheophyta</taxon>
        <taxon>Spermatophyta</taxon>
        <taxon>Magnoliopsida</taxon>
        <taxon>Liliopsida</taxon>
        <taxon>Poales</taxon>
        <taxon>Poaceae</taxon>
        <taxon>BOP clade</taxon>
        <taxon>Oryzoideae</taxon>
        <taxon>Oryzeae</taxon>
        <taxon>Oryzinae</taxon>
        <taxon>Oryza</taxon>
        <taxon>Oryza meyeriana</taxon>
    </lineage>
</organism>
<evidence type="ECO:0000313" key="1">
    <source>
        <dbReference type="EMBL" id="KAF0913551.1"/>
    </source>
</evidence>
<keyword evidence="2" id="KW-1185">Reference proteome</keyword>
<proteinExistence type="predicted"/>
<accession>A0A6G1DMC6</accession>
<reference evidence="1 2" key="1">
    <citation type="submission" date="2019-11" db="EMBL/GenBank/DDBJ databases">
        <title>Whole genome sequence of Oryza granulata.</title>
        <authorList>
            <person name="Li W."/>
        </authorList>
    </citation>
    <scope>NUCLEOTIDE SEQUENCE [LARGE SCALE GENOMIC DNA]</scope>
    <source>
        <strain evidence="2">cv. Menghai</strain>
        <tissue evidence="1">Leaf</tissue>
    </source>
</reference>
<dbReference type="AlphaFoldDB" id="A0A6G1DMC6"/>
<evidence type="ECO:0000313" key="2">
    <source>
        <dbReference type="Proteomes" id="UP000479710"/>
    </source>
</evidence>
<gene>
    <name evidence="1" type="ORF">E2562_023288</name>
</gene>
<comment type="caution">
    <text evidence="1">The sequence shown here is derived from an EMBL/GenBank/DDBJ whole genome shotgun (WGS) entry which is preliminary data.</text>
</comment>
<name>A0A6G1DMC6_9ORYZ</name>
<protein>
    <recommendedName>
        <fullName evidence="3">Retrotransposon Copia-like N-terminal domain-containing protein</fullName>
    </recommendedName>
</protein>